<gene>
    <name evidence="1" type="primary">gp_23137</name>
</gene>
<reference evidence="1 2" key="1">
    <citation type="submission" date="2021-04" db="EMBL/GenBank/DDBJ databases">
        <authorList>
            <person name="Shkoporov A.N."/>
            <person name="Stockdale S.R."/>
            <person name="Guerin E."/>
            <person name="Ross R.P."/>
            <person name="Hill C."/>
        </authorList>
    </citation>
    <scope>NUCLEOTIDE SEQUENCE [LARGE SCALE GENOMIC DNA]</scope>
    <source>
        <strain evidence="2">cr9_1</strain>
    </source>
</reference>
<dbReference type="RefSeq" id="YP_010359776.1">
    <property type="nucleotide sequence ID" value="NC_062776.1"/>
</dbReference>
<name>A0AAE7V2X2_9CAUD</name>
<protein>
    <submittedName>
        <fullName evidence="1">Uncharacterized protein</fullName>
    </submittedName>
</protein>
<accession>A0AAE7V2X2</accession>
<dbReference type="GeneID" id="75691279"/>
<evidence type="ECO:0000313" key="1">
    <source>
        <dbReference type="EMBL" id="QWM90204.1"/>
    </source>
</evidence>
<organism evidence="1 2">
    <name type="scientific">uncultured phage cr9_1</name>
    <dbReference type="NCBI Taxonomy" id="2986400"/>
    <lineage>
        <taxon>Viruses</taxon>
        <taxon>Duplodnaviria</taxon>
        <taxon>Heunggongvirae</taxon>
        <taxon>Uroviricota</taxon>
        <taxon>Caudoviricetes</taxon>
        <taxon>Crassvirales</taxon>
        <taxon>Intestiviridae</taxon>
        <taxon>Crudevirinae</taxon>
        <taxon>Dabirmavirus</taxon>
        <taxon>Dabirmavirus hominis</taxon>
    </lineage>
</organism>
<proteinExistence type="predicted"/>
<sequence length="145" mass="16494">MELSIDKRTVDILYVDKENLHNFTGTDIVKFVTNNDISGIDLFVALLSGVYNLKPAETNLLKVVVNYNRKVASPIVRQKAKDEYEISATTYFRSLYTLRDKGLVYIDIDNNITCGSAIQINKYRLEKAKLFAVELNPKSNTNKIL</sequence>
<keyword evidence="2" id="KW-1185">Reference proteome</keyword>
<evidence type="ECO:0000313" key="2">
    <source>
        <dbReference type="Proteomes" id="UP000827813"/>
    </source>
</evidence>
<dbReference type="EMBL" id="MZ130486">
    <property type="protein sequence ID" value="QWM90204.1"/>
    <property type="molecule type" value="Genomic_DNA"/>
</dbReference>
<dbReference type="Proteomes" id="UP000827813">
    <property type="component" value="Segment"/>
</dbReference>
<dbReference type="KEGG" id="vg:75691279"/>